<comment type="caution">
    <text evidence="2">The sequence shown here is derived from an EMBL/GenBank/DDBJ whole genome shotgun (WGS) entry which is preliminary data.</text>
</comment>
<evidence type="ECO:0000259" key="1">
    <source>
        <dbReference type="Pfam" id="PF26136"/>
    </source>
</evidence>
<accession>A0ABV9RDX2</accession>
<feature type="domain" description="SCO6045-like C-terminal" evidence="1">
    <location>
        <begin position="7"/>
        <end position="95"/>
    </location>
</feature>
<protein>
    <recommendedName>
        <fullName evidence="1">SCO6045-like C-terminal domain-containing protein</fullName>
    </recommendedName>
</protein>
<keyword evidence="3" id="KW-1185">Reference proteome</keyword>
<name>A0ABV9RDX2_9PSEU</name>
<sequence>MSRSELAERQAALLAALVAGGPAPAGIDASRVALEASALRAKRRRVLARLLPVEVHERLGADLTPRLDAWISANPRRTGTSMHADADAFVAHLRAAGVLGRGRRRWWSAWGPR</sequence>
<dbReference type="EMBL" id="JBHSIM010000004">
    <property type="protein sequence ID" value="MFC4831448.1"/>
    <property type="molecule type" value="Genomic_DNA"/>
</dbReference>
<evidence type="ECO:0000313" key="3">
    <source>
        <dbReference type="Proteomes" id="UP001595909"/>
    </source>
</evidence>
<dbReference type="InterPro" id="IPR058711">
    <property type="entry name" value="SCO6045-like_C"/>
</dbReference>
<dbReference type="RefSeq" id="WP_274188408.1">
    <property type="nucleotide sequence ID" value="NZ_BAABHN010000004.1"/>
</dbReference>
<gene>
    <name evidence="2" type="ORF">ACFPEL_03390</name>
</gene>
<evidence type="ECO:0000313" key="2">
    <source>
        <dbReference type="EMBL" id="MFC4831448.1"/>
    </source>
</evidence>
<dbReference type="Pfam" id="PF26136">
    <property type="entry name" value="SCO6045_C"/>
    <property type="match status" value="1"/>
</dbReference>
<reference evidence="3" key="1">
    <citation type="journal article" date="2019" name="Int. J. Syst. Evol. Microbiol.">
        <title>The Global Catalogue of Microorganisms (GCM) 10K type strain sequencing project: providing services to taxonomists for standard genome sequencing and annotation.</title>
        <authorList>
            <consortium name="The Broad Institute Genomics Platform"/>
            <consortium name="The Broad Institute Genome Sequencing Center for Infectious Disease"/>
            <person name="Wu L."/>
            <person name="Ma J."/>
        </authorList>
    </citation>
    <scope>NUCLEOTIDE SEQUENCE [LARGE SCALE GENOMIC DNA]</scope>
    <source>
        <strain evidence="3">CCUG 50347</strain>
    </source>
</reference>
<organism evidence="2 3">
    <name type="scientific">Actinomycetospora chibensis</name>
    <dbReference type="NCBI Taxonomy" id="663606"/>
    <lineage>
        <taxon>Bacteria</taxon>
        <taxon>Bacillati</taxon>
        <taxon>Actinomycetota</taxon>
        <taxon>Actinomycetes</taxon>
        <taxon>Pseudonocardiales</taxon>
        <taxon>Pseudonocardiaceae</taxon>
        <taxon>Actinomycetospora</taxon>
    </lineage>
</organism>
<proteinExistence type="predicted"/>
<dbReference type="Proteomes" id="UP001595909">
    <property type="component" value="Unassembled WGS sequence"/>
</dbReference>